<organism evidence="3 4">
    <name type="scientific">Penicillium angulare</name>
    <dbReference type="NCBI Taxonomy" id="116970"/>
    <lineage>
        <taxon>Eukaryota</taxon>
        <taxon>Fungi</taxon>
        <taxon>Dikarya</taxon>
        <taxon>Ascomycota</taxon>
        <taxon>Pezizomycotina</taxon>
        <taxon>Eurotiomycetes</taxon>
        <taxon>Eurotiomycetidae</taxon>
        <taxon>Eurotiales</taxon>
        <taxon>Aspergillaceae</taxon>
        <taxon>Penicillium</taxon>
    </lineage>
</organism>
<feature type="compositionally biased region" description="Basic and acidic residues" evidence="2">
    <location>
        <begin position="610"/>
        <end position="623"/>
    </location>
</feature>
<dbReference type="InterPro" id="IPR009060">
    <property type="entry name" value="UBA-like_sf"/>
</dbReference>
<feature type="region of interest" description="Disordered" evidence="2">
    <location>
        <begin position="609"/>
        <end position="632"/>
    </location>
</feature>
<dbReference type="AlphaFoldDB" id="A0A9W9FWM4"/>
<evidence type="ECO:0000256" key="1">
    <source>
        <dbReference type="SAM" id="Coils"/>
    </source>
</evidence>
<name>A0A9W9FWM4_9EURO</name>
<accession>A0A9W9FWM4</accession>
<dbReference type="SUPFAM" id="SSF46934">
    <property type="entry name" value="UBA-like"/>
    <property type="match status" value="1"/>
</dbReference>
<dbReference type="GO" id="GO:0005829">
    <property type="term" value="C:cytosol"/>
    <property type="evidence" value="ECO:0007669"/>
    <property type="project" value="TreeGrafter"/>
</dbReference>
<dbReference type="Pfam" id="PF14555">
    <property type="entry name" value="UBA_4"/>
    <property type="match status" value="1"/>
</dbReference>
<feature type="compositionally biased region" description="Basic and acidic residues" evidence="2">
    <location>
        <begin position="781"/>
        <end position="801"/>
    </location>
</feature>
<dbReference type="InterPro" id="IPR055335">
    <property type="entry name" value="Ucp6/RUP1"/>
</dbReference>
<reference evidence="3" key="1">
    <citation type="submission" date="2022-11" db="EMBL/GenBank/DDBJ databases">
        <authorList>
            <person name="Petersen C."/>
        </authorList>
    </citation>
    <scope>NUCLEOTIDE SEQUENCE</scope>
    <source>
        <strain evidence="3">IBT 30069</strain>
    </source>
</reference>
<dbReference type="GO" id="GO:0016579">
    <property type="term" value="P:protein deubiquitination"/>
    <property type="evidence" value="ECO:0007669"/>
    <property type="project" value="TreeGrafter"/>
</dbReference>
<feature type="region of interest" description="Disordered" evidence="2">
    <location>
        <begin position="61"/>
        <end position="132"/>
    </location>
</feature>
<feature type="region of interest" description="Disordered" evidence="2">
    <location>
        <begin position="700"/>
        <end position="801"/>
    </location>
</feature>
<feature type="compositionally biased region" description="Low complexity" evidence="2">
    <location>
        <begin position="108"/>
        <end position="124"/>
    </location>
</feature>
<feature type="compositionally biased region" description="Polar residues" evidence="2">
    <location>
        <begin position="89"/>
        <end position="107"/>
    </location>
</feature>
<evidence type="ECO:0000256" key="2">
    <source>
        <dbReference type="SAM" id="MobiDB-lite"/>
    </source>
</evidence>
<feature type="compositionally biased region" description="Basic and acidic residues" evidence="2">
    <location>
        <begin position="740"/>
        <end position="754"/>
    </location>
</feature>
<evidence type="ECO:0000313" key="3">
    <source>
        <dbReference type="EMBL" id="KAJ5107796.1"/>
    </source>
</evidence>
<protein>
    <recommendedName>
        <fullName evidence="5">Ubiquitin interaction motif protein</fullName>
    </recommendedName>
</protein>
<dbReference type="EMBL" id="JAPQKH010000003">
    <property type="protein sequence ID" value="KAJ5107796.1"/>
    <property type="molecule type" value="Genomic_DNA"/>
</dbReference>
<dbReference type="OrthoDB" id="4489171at2759"/>
<evidence type="ECO:0008006" key="5">
    <source>
        <dbReference type="Google" id="ProtNLM"/>
    </source>
</evidence>
<feature type="coiled-coil region" evidence="1">
    <location>
        <begin position="506"/>
        <end position="540"/>
    </location>
</feature>
<comment type="caution">
    <text evidence="3">The sequence shown here is derived from an EMBL/GenBank/DDBJ whole genome shotgun (WGS) entry which is preliminary data.</text>
</comment>
<gene>
    <name evidence="3" type="ORF">N7456_004471</name>
</gene>
<feature type="compositionally biased region" description="Polar residues" evidence="2">
    <location>
        <begin position="704"/>
        <end position="721"/>
    </location>
</feature>
<dbReference type="CDD" id="cd14273">
    <property type="entry name" value="UBA_TAP-C_like"/>
    <property type="match status" value="1"/>
</dbReference>
<evidence type="ECO:0000313" key="4">
    <source>
        <dbReference type="Proteomes" id="UP001149165"/>
    </source>
</evidence>
<sequence length="801" mass="88863">MTSEPSEEAILSFVSFTSTTREQAILFLKANNLDSRKAINAYFEDPTGSQLNVPAWENETSLTPLGYGQQDYGPRMPATAPPSRPPSRVNMTDTNQSSGNDSTATNISGSSGKPAAAAGQGLSLAEREEQELQQAVAMSLHQGMGTQETGVTAAAPSQAHFGKATRDNYEEGAWAMTLFNESAQEVLISPDPEDRKRVGEEPVFIRPTQNNLYLGGFLTILHEIPLAREALLARKKLLFDYGNDGNWWNGQAINLPKIVTIHEGSDDSDWEDPIYETQRLMAFLDSTTRAFGSSDALANMRQMHATSSDSEEAVARFLETWHSAAIRADPDSPLSMAFMSHAYKREFVEEDNDDPVSRELFVFEPVVDQGHGQTLYDVLDSAIWSDRPGENLDDVWLEHVGEILVMKLDSPENVQSVDVEIPPVFYPDRYLSTCQHLAREMRLKKLEAHQAVMRIEQLIYHYKTPPNSVSSLSRSEVLEKAASATPVALRTALDGNSKSMTPEVAKEKAERITQQLRALATKIEEKVKALDVEKQKALEAMRTYSKMLTEPSQSPHEPPSHRYTLQGVCTEPHVTYVLKNRETKVRGDSMDVDGEMQDDRQWWRISFSTEDGKTRQAEKKEAQGDTPATQSGDVVGYTARKVQQIDVLKAAREEGRSVLLVYASDAAMDSPVNPAPPQLQGFVSKDNEAFAVECDQAVTEADNDNSSGVLLNSTGSENQPRPSRPDQDVNVFDYEVPGFDSEKEAGQEMQEKKRSSFLATTGPGTVAQQQLYRPVDENNDDWDHAPSDDEMVDHVEHAPAQ</sequence>
<proteinExistence type="predicted"/>
<dbReference type="GO" id="GO:0005634">
    <property type="term" value="C:nucleus"/>
    <property type="evidence" value="ECO:0007669"/>
    <property type="project" value="TreeGrafter"/>
</dbReference>
<keyword evidence="1" id="KW-0175">Coiled coil</keyword>
<keyword evidence="4" id="KW-1185">Reference proteome</keyword>
<dbReference type="Proteomes" id="UP001149165">
    <property type="component" value="Unassembled WGS sequence"/>
</dbReference>
<dbReference type="PANTHER" id="PTHR39597:SF1">
    <property type="entry name" value="UBA DOMAIN-CONTAINING PROTEIN RUP1"/>
    <property type="match status" value="1"/>
</dbReference>
<dbReference type="PANTHER" id="PTHR39597">
    <property type="entry name" value="UBA DOMAIN-CONTAINING PROTEIN RUP1"/>
    <property type="match status" value="1"/>
</dbReference>
<dbReference type="Gene3D" id="1.10.8.10">
    <property type="entry name" value="DNA helicase RuvA subunit, C-terminal domain"/>
    <property type="match status" value="1"/>
</dbReference>
<feature type="compositionally biased region" description="Polar residues" evidence="2">
    <location>
        <begin position="757"/>
        <end position="771"/>
    </location>
</feature>
<reference evidence="3" key="2">
    <citation type="journal article" date="2023" name="IMA Fungus">
        <title>Comparative genomic study of the Penicillium genus elucidates a diverse pangenome and 15 lateral gene transfer events.</title>
        <authorList>
            <person name="Petersen C."/>
            <person name="Sorensen T."/>
            <person name="Nielsen M.R."/>
            <person name="Sondergaard T.E."/>
            <person name="Sorensen J.L."/>
            <person name="Fitzpatrick D.A."/>
            <person name="Frisvad J.C."/>
            <person name="Nielsen K.L."/>
        </authorList>
    </citation>
    <scope>NUCLEOTIDE SEQUENCE</scope>
    <source>
        <strain evidence="3">IBT 30069</strain>
    </source>
</reference>